<evidence type="ECO:0000313" key="6">
    <source>
        <dbReference type="EMBL" id="ROQ48891.1"/>
    </source>
</evidence>
<feature type="domain" description="Major facilitator superfamily (MFS) profile" evidence="5">
    <location>
        <begin position="13"/>
        <end position="393"/>
    </location>
</feature>
<dbReference type="Pfam" id="PF07690">
    <property type="entry name" value="MFS_1"/>
    <property type="match status" value="1"/>
</dbReference>
<dbReference type="CDD" id="cd17324">
    <property type="entry name" value="MFS_NepI_like"/>
    <property type="match status" value="1"/>
</dbReference>
<comment type="caution">
    <text evidence="6">The sequence shown here is derived from an EMBL/GenBank/DDBJ whole genome shotgun (WGS) entry which is preliminary data.</text>
</comment>
<evidence type="ECO:0000313" key="7">
    <source>
        <dbReference type="Proteomes" id="UP000269115"/>
    </source>
</evidence>
<organism evidence="6 7">
    <name type="scientific">Pseudomonas putida</name>
    <name type="common">Arthrobacter siderocapsulatus</name>
    <dbReference type="NCBI Taxonomy" id="303"/>
    <lineage>
        <taxon>Bacteria</taxon>
        <taxon>Pseudomonadati</taxon>
        <taxon>Pseudomonadota</taxon>
        <taxon>Gammaproteobacteria</taxon>
        <taxon>Pseudomonadales</taxon>
        <taxon>Pseudomonadaceae</taxon>
        <taxon>Pseudomonas</taxon>
    </lineage>
</organism>
<feature type="transmembrane region" description="Helical" evidence="4">
    <location>
        <begin position="304"/>
        <end position="329"/>
    </location>
</feature>
<feature type="transmembrane region" description="Helical" evidence="4">
    <location>
        <begin position="103"/>
        <end position="124"/>
    </location>
</feature>
<reference evidence="6 7" key="1">
    <citation type="submission" date="2018-11" db="EMBL/GenBank/DDBJ databases">
        <title>Genomic analyses of the natural microbiome of Caenorhabditis elegans.</title>
        <authorList>
            <person name="Samuel B."/>
        </authorList>
    </citation>
    <scope>NUCLEOTIDE SEQUENCE [LARGE SCALE GENOMIC DNA]</scope>
    <source>
        <strain evidence="6 7">BIGb0473</strain>
    </source>
</reference>
<feature type="transmembrane region" description="Helical" evidence="4">
    <location>
        <begin position="281"/>
        <end position="298"/>
    </location>
</feature>
<evidence type="ECO:0000259" key="5">
    <source>
        <dbReference type="PROSITE" id="PS50850"/>
    </source>
</evidence>
<dbReference type="Proteomes" id="UP000269115">
    <property type="component" value="Unassembled WGS sequence"/>
</dbReference>
<dbReference type="SUPFAM" id="SSF103473">
    <property type="entry name" value="MFS general substrate transporter"/>
    <property type="match status" value="1"/>
</dbReference>
<feature type="transmembrane region" description="Helical" evidence="4">
    <location>
        <begin position="136"/>
        <end position="155"/>
    </location>
</feature>
<dbReference type="InterPro" id="IPR011701">
    <property type="entry name" value="MFS"/>
</dbReference>
<keyword evidence="2 4" id="KW-1133">Transmembrane helix</keyword>
<dbReference type="PROSITE" id="PS50850">
    <property type="entry name" value="MFS"/>
    <property type="match status" value="1"/>
</dbReference>
<name>A0A9X8EG11_PSEPU</name>
<feature type="transmembrane region" description="Helical" evidence="4">
    <location>
        <begin position="219"/>
        <end position="240"/>
    </location>
</feature>
<dbReference type="GO" id="GO:0022857">
    <property type="term" value="F:transmembrane transporter activity"/>
    <property type="evidence" value="ECO:0007669"/>
    <property type="project" value="InterPro"/>
</dbReference>
<evidence type="ECO:0000256" key="1">
    <source>
        <dbReference type="ARBA" id="ARBA00022692"/>
    </source>
</evidence>
<evidence type="ECO:0000256" key="3">
    <source>
        <dbReference type="ARBA" id="ARBA00023136"/>
    </source>
</evidence>
<dbReference type="PANTHER" id="PTHR42910:SF1">
    <property type="entry name" value="MAJOR FACILITATOR SUPERFAMILY (MFS) PROFILE DOMAIN-CONTAINING PROTEIN"/>
    <property type="match status" value="1"/>
</dbReference>
<feature type="transmembrane region" description="Helical" evidence="4">
    <location>
        <begin position="43"/>
        <end position="67"/>
    </location>
</feature>
<dbReference type="PANTHER" id="PTHR42910">
    <property type="entry name" value="TRANSPORTER SCO4007-RELATED"/>
    <property type="match status" value="1"/>
</dbReference>
<dbReference type="Gene3D" id="1.20.1250.20">
    <property type="entry name" value="MFS general substrate transporter like domains"/>
    <property type="match status" value="1"/>
</dbReference>
<dbReference type="InterPro" id="IPR036259">
    <property type="entry name" value="MFS_trans_sf"/>
</dbReference>
<keyword evidence="1 4" id="KW-0812">Transmembrane</keyword>
<dbReference type="AlphaFoldDB" id="A0A9X8EG11"/>
<dbReference type="EMBL" id="RJUR01000014">
    <property type="protein sequence ID" value="ROQ48891.1"/>
    <property type="molecule type" value="Genomic_DNA"/>
</dbReference>
<dbReference type="InterPro" id="IPR020846">
    <property type="entry name" value="MFS_dom"/>
</dbReference>
<keyword evidence="3 4" id="KW-0472">Membrane</keyword>
<dbReference type="RefSeq" id="WP_123753098.1">
    <property type="nucleotide sequence ID" value="NZ_RJUR01000014.1"/>
</dbReference>
<accession>A0A9X8EG11</accession>
<proteinExistence type="predicted"/>
<evidence type="ECO:0000256" key="4">
    <source>
        <dbReference type="SAM" id="Phobius"/>
    </source>
</evidence>
<gene>
    <name evidence="6" type="ORF">EDF85_3194</name>
</gene>
<feature type="transmembrane region" description="Helical" evidence="4">
    <location>
        <begin position="167"/>
        <end position="186"/>
    </location>
</feature>
<feature type="transmembrane region" description="Helical" evidence="4">
    <location>
        <begin position="12"/>
        <end position="31"/>
    </location>
</feature>
<feature type="transmembrane region" description="Helical" evidence="4">
    <location>
        <begin position="252"/>
        <end position="269"/>
    </location>
</feature>
<protein>
    <submittedName>
        <fullName evidence="6">MFS family arabinose efflux permease</fullName>
    </submittedName>
</protein>
<feature type="transmembrane region" description="Helical" evidence="4">
    <location>
        <begin position="367"/>
        <end position="386"/>
    </location>
</feature>
<evidence type="ECO:0000256" key="2">
    <source>
        <dbReference type="ARBA" id="ARBA00022989"/>
    </source>
</evidence>
<feature type="transmembrane region" description="Helical" evidence="4">
    <location>
        <begin position="79"/>
        <end position="97"/>
    </location>
</feature>
<feature type="transmembrane region" description="Helical" evidence="4">
    <location>
        <begin position="341"/>
        <end position="361"/>
    </location>
</feature>
<sequence length="404" mass="42393">MPASPAPRLSPWLALLFSVACALAVANVYYAQPLLDAMARDFAIDPALVGLVVTLTQVGYGLGLILLVPLGDLFERRRLIVLQSLLSVLALLMIALATSSAWLFVGMALTGLLAVVTQLLVAHAASVSADTERGHVVGMVTSGIVIGILLARTLSGAMADLAGWRSIYALSAALTLLMTLLLWRVLPAHTAARPNTGYGALLVSLWQLVREQPVLRQRALLAMLSFASAMVLWTPLVLPLSAPPLSLSATEVGLFGLAGAAGALAAARAGGLADRGLGQRVSGLSLLLMIGSWGAIALTQQSLWALLLGVVVFDLGLQALHVASQSLIYRLPADTHSRLTAAYMLFYSIGSALGSLASTLAYAWGGWLLVCVLGAGLNVLALGYWWRTVRQPAQNCTSSITLSR</sequence>